<evidence type="ECO:0000256" key="8">
    <source>
        <dbReference type="ARBA" id="ARBA00023136"/>
    </source>
</evidence>
<protein>
    <recommendedName>
        <fullName evidence="14">ABC transporter ATP-binding protein</fullName>
    </recommendedName>
</protein>
<gene>
    <name evidence="12" type="ORF">AXG55_12500</name>
</gene>
<accession>A0A1L4D4R6</accession>
<name>A0A1L4D4R6_9BACT</name>
<dbReference type="EMBL" id="CP017834">
    <property type="protein sequence ID" value="APJ05188.1"/>
    <property type="molecule type" value="Genomic_DNA"/>
</dbReference>
<evidence type="ECO:0000313" key="13">
    <source>
        <dbReference type="Proteomes" id="UP000184731"/>
    </source>
</evidence>
<evidence type="ECO:0000256" key="3">
    <source>
        <dbReference type="ARBA" id="ARBA00022448"/>
    </source>
</evidence>
<feature type="domain" description="ABC transmembrane type-1" evidence="11">
    <location>
        <begin position="17"/>
        <end position="301"/>
    </location>
</feature>
<evidence type="ECO:0000256" key="1">
    <source>
        <dbReference type="ARBA" id="ARBA00004651"/>
    </source>
</evidence>
<evidence type="ECO:0000256" key="6">
    <source>
        <dbReference type="ARBA" id="ARBA00022840"/>
    </source>
</evidence>
<keyword evidence="8 9" id="KW-0472">Membrane</keyword>
<reference evidence="12 13" key="1">
    <citation type="submission" date="2016-10" db="EMBL/GenBank/DDBJ databases">
        <title>Silvanigrella aquatica sp. nov., isolated from a freshwater lake located in the Black Forest, Germany, description of Silvanigrellaceae fam. nov., Silvanigrellales ord. nov., reclassification of the order Bdellovibrionales in the class Oligoflexia, reclassification of the families Bacteriovoracaceae and Halobacteriovoraceae in the new order Bacteriovoracales ord. nov., and reclassification of the family Pseudobacteriovoracaceae in the order Oligoflexiales.</title>
        <authorList>
            <person name="Hahn M.W."/>
            <person name="Schmidt J."/>
            <person name="Koll U."/>
            <person name="Rohde M."/>
            <person name="Verbag S."/>
            <person name="Pitt A."/>
            <person name="Nakai R."/>
            <person name="Naganuma T."/>
            <person name="Lang E."/>
        </authorList>
    </citation>
    <scope>NUCLEOTIDE SEQUENCE [LARGE SCALE GENOMIC DNA]</scope>
    <source>
        <strain evidence="12 13">MWH-Nonnen-W8red</strain>
    </source>
</reference>
<evidence type="ECO:0000256" key="7">
    <source>
        <dbReference type="ARBA" id="ARBA00022989"/>
    </source>
</evidence>
<dbReference type="Pfam" id="PF00005">
    <property type="entry name" value="ABC_tran"/>
    <property type="match status" value="1"/>
</dbReference>
<keyword evidence="3" id="KW-0813">Transport</keyword>
<feature type="transmembrane region" description="Helical" evidence="9">
    <location>
        <begin position="245"/>
        <end position="262"/>
    </location>
</feature>
<dbReference type="Proteomes" id="UP000184731">
    <property type="component" value="Chromosome"/>
</dbReference>
<sequence>MKSLFLKILLMRIHMRFFVFIMSLIATVFSLSVPYYQKEFLDGLLKNSVNISHEIIIFLLLIFGFSMLSQLSVFISKIFSYFEGSYIQKWLSHETYSKTLVLKADNPKKMSAGQALSVYATDVYTACTLIDDVIPNIISYILPILLAPVAIIIMTSINPMLIIVVILSILTLNCLMAIKQGKYFFHNKMFAAIRIGHVNEWLQNMRVIRMLGWTESLEKKIKYSRIKETNNRLAMVTNGSTMNSIGYSAPFFINIIAVFLLIKLEGNKISSGQIFSLLWIFGVLLTRPLRMLPIMLVSITDCYTSIKRVQNYWNQETEKDEVQMKNNNLENTNSEGCDLEIKNLSYKYEGKLLLDNISIVINKNEFVAIIGEVGSGKSLILQALLKIISSECENYKINNESTENMDLNKLRSYFSYVPQDIFIVNSNLRDNVAFEYDYQKNNDNEIIKCLEMSQFNFQTENIKLGLNTEIGERGVNLSGGQKQRVAIARACYANCPIILLDDCLSALDVNTEEKINESLLNGHWKNKTRILATHRLSILPKCDRVLFIKNGKIVENGKFYEIYERSNYVRDFVSTLSE</sequence>
<dbReference type="InterPro" id="IPR011527">
    <property type="entry name" value="ABC1_TM_dom"/>
</dbReference>
<feature type="transmembrane region" description="Helical" evidence="9">
    <location>
        <begin position="137"/>
        <end position="154"/>
    </location>
</feature>
<dbReference type="PANTHER" id="PTHR24223:SF456">
    <property type="entry name" value="MULTIDRUG RESISTANCE-ASSOCIATED PROTEIN LETHAL(2)03659"/>
    <property type="match status" value="1"/>
</dbReference>
<dbReference type="SMART" id="SM00382">
    <property type="entry name" value="AAA"/>
    <property type="match status" value="1"/>
</dbReference>
<dbReference type="Gene3D" id="3.40.50.300">
    <property type="entry name" value="P-loop containing nucleotide triphosphate hydrolases"/>
    <property type="match status" value="1"/>
</dbReference>
<keyword evidence="5" id="KW-0547">Nucleotide-binding</keyword>
<feature type="transmembrane region" description="Helical" evidence="9">
    <location>
        <begin position="56"/>
        <end position="79"/>
    </location>
</feature>
<organism evidence="12 13">
    <name type="scientific">Silvanigrella aquatica</name>
    <dbReference type="NCBI Taxonomy" id="1915309"/>
    <lineage>
        <taxon>Bacteria</taxon>
        <taxon>Pseudomonadati</taxon>
        <taxon>Bdellovibrionota</taxon>
        <taxon>Oligoflexia</taxon>
        <taxon>Silvanigrellales</taxon>
        <taxon>Silvanigrellaceae</taxon>
        <taxon>Silvanigrella</taxon>
    </lineage>
</organism>
<keyword evidence="6" id="KW-0067">ATP-binding</keyword>
<evidence type="ECO:0000259" key="10">
    <source>
        <dbReference type="PROSITE" id="PS50893"/>
    </source>
</evidence>
<dbReference type="GO" id="GO:0016887">
    <property type="term" value="F:ATP hydrolysis activity"/>
    <property type="evidence" value="ECO:0007669"/>
    <property type="project" value="InterPro"/>
</dbReference>
<feature type="transmembrane region" description="Helical" evidence="9">
    <location>
        <begin position="160"/>
        <end position="178"/>
    </location>
</feature>
<dbReference type="PROSITE" id="PS50929">
    <property type="entry name" value="ABC_TM1F"/>
    <property type="match status" value="1"/>
</dbReference>
<dbReference type="InterPro" id="IPR050173">
    <property type="entry name" value="ABC_transporter_C-like"/>
</dbReference>
<dbReference type="GO" id="GO:0005886">
    <property type="term" value="C:plasma membrane"/>
    <property type="evidence" value="ECO:0007669"/>
    <property type="project" value="UniProtKB-SubCell"/>
</dbReference>
<dbReference type="STRING" id="1915309.AXG55_12500"/>
<dbReference type="KEGG" id="saqi:AXG55_12500"/>
<dbReference type="InterPro" id="IPR003593">
    <property type="entry name" value="AAA+_ATPase"/>
</dbReference>
<keyword evidence="4 9" id="KW-0812">Transmembrane</keyword>
<evidence type="ECO:0008006" key="14">
    <source>
        <dbReference type="Google" id="ProtNLM"/>
    </source>
</evidence>
<proteinExistence type="inferred from homology"/>
<evidence type="ECO:0000313" key="12">
    <source>
        <dbReference type="EMBL" id="APJ05188.1"/>
    </source>
</evidence>
<dbReference type="GO" id="GO:0140359">
    <property type="term" value="F:ABC-type transporter activity"/>
    <property type="evidence" value="ECO:0007669"/>
    <property type="project" value="InterPro"/>
</dbReference>
<dbReference type="SUPFAM" id="SSF90123">
    <property type="entry name" value="ABC transporter transmembrane region"/>
    <property type="match status" value="1"/>
</dbReference>
<comment type="similarity">
    <text evidence="2">Belongs to the ABC transporter superfamily. ABCC family. Conjugate transporter (TC 3.A.1.208) subfamily.</text>
</comment>
<dbReference type="InterPro" id="IPR036640">
    <property type="entry name" value="ABC1_TM_sf"/>
</dbReference>
<dbReference type="InterPro" id="IPR003439">
    <property type="entry name" value="ABC_transporter-like_ATP-bd"/>
</dbReference>
<dbReference type="PROSITE" id="PS50893">
    <property type="entry name" value="ABC_TRANSPORTER_2"/>
    <property type="match status" value="1"/>
</dbReference>
<dbReference type="InterPro" id="IPR027417">
    <property type="entry name" value="P-loop_NTPase"/>
</dbReference>
<evidence type="ECO:0000256" key="2">
    <source>
        <dbReference type="ARBA" id="ARBA00009726"/>
    </source>
</evidence>
<dbReference type="Gene3D" id="1.20.1560.10">
    <property type="entry name" value="ABC transporter type 1, transmembrane domain"/>
    <property type="match status" value="1"/>
</dbReference>
<dbReference type="GO" id="GO:0005524">
    <property type="term" value="F:ATP binding"/>
    <property type="evidence" value="ECO:0007669"/>
    <property type="project" value="UniProtKB-KW"/>
</dbReference>
<evidence type="ECO:0000259" key="11">
    <source>
        <dbReference type="PROSITE" id="PS50929"/>
    </source>
</evidence>
<dbReference type="AlphaFoldDB" id="A0A1L4D4R6"/>
<evidence type="ECO:0000256" key="5">
    <source>
        <dbReference type="ARBA" id="ARBA00022741"/>
    </source>
</evidence>
<dbReference type="SUPFAM" id="SSF52540">
    <property type="entry name" value="P-loop containing nucleoside triphosphate hydrolases"/>
    <property type="match status" value="1"/>
</dbReference>
<evidence type="ECO:0000256" key="9">
    <source>
        <dbReference type="SAM" id="Phobius"/>
    </source>
</evidence>
<comment type="subcellular location">
    <subcellularLocation>
        <location evidence="1">Cell membrane</location>
        <topology evidence="1">Multi-pass membrane protein</topology>
    </subcellularLocation>
</comment>
<dbReference type="PANTHER" id="PTHR24223">
    <property type="entry name" value="ATP-BINDING CASSETTE SUB-FAMILY C"/>
    <property type="match status" value="1"/>
</dbReference>
<keyword evidence="7 9" id="KW-1133">Transmembrane helix</keyword>
<feature type="domain" description="ABC transporter" evidence="10">
    <location>
        <begin position="339"/>
        <end position="575"/>
    </location>
</feature>
<dbReference type="Pfam" id="PF00664">
    <property type="entry name" value="ABC_membrane"/>
    <property type="match status" value="1"/>
</dbReference>
<keyword evidence="13" id="KW-1185">Reference proteome</keyword>
<evidence type="ECO:0000256" key="4">
    <source>
        <dbReference type="ARBA" id="ARBA00022692"/>
    </source>
</evidence>